<proteinExistence type="inferred from homology"/>
<evidence type="ECO:0000256" key="3">
    <source>
        <dbReference type="ARBA" id="ARBA00012973"/>
    </source>
</evidence>
<dbReference type="Gene3D" id="3.20.20.70">
    <property type="entry name" value="Aldolase class I"/>
    <property type="match status" value="1"/>
</dbReference>
<feature type="domain" description="Pyruvate carboxyltransferase" evidence="10">
    <location>
        <begin position="10"/>
        <end position="270"/>
    </location>
</feature>
<dbReference type="PROSITE" id="PS50991">
    <property type="entry name" value="PYR_CT"/>
    <property type="match status" value="1"/>
</dbReference>
<sequence length="394" mass="42164">MNAVPAVRRISIFDTTLRDGEQAPGNAMSTADKLELALRLEALGVDCVEAGFPASSPNDFEATRAISQALTRIPFATLCRAVRSDVATAVEAGGAANHVIQIMGTGSDVHLEHKRGITRKEAIAELVDTAIFAKSLGVEVLGLGIEDATRGDPQFLQALTESAVEAGADYIPVADTSGCMTPNEFGDLIGQIRTWAPAPVRIGLHCHNDFGLALANSVAGLEAGADDVQVTLGGIGERAGNTALEELCALIAYKGHKLGLSTGVDLTGMYSVYNRLREVIRLEEPRTKAIFGRYAFGTAAGIHQHGMLRNPETYEYVEPAQFGRDRSLLISRHSGRAVLRYLLEQIDVHPDEEQLAELYRIHIAERVDGDCEDMSVVQARLAAELSPAYSGASA</sequence>
<keyword evidence="5" id="KW-0028">Amino-acid biosynthesis</keyword>
<dbReference type="PROSITE" id="PS00815">
    <property type="entry name" value="AIPM_HOMOCIT_SYNTH_1"/>
    <property type="match status" value="1"/>
</dbReference>
<accession>A0ABU2J610</accession>
<keyword evidence="8" id="KW-0100">Branched-chain amino acid biosynthesis</keyword>
<comment type="caution">
    <text evidence="11">The sequence shown here is derived from an EMBL/GenBank/DDBJ whole genome shotgun (WGS) entry which is preliminary data.</text>
</comment>
<dbReference type="SUPFAM" id="SSF51569">
    <property type="entry name" value="Aldolase"/>
    <property type="match status" value="1"/>
</dbReference>
<evidence type="ECO:0000256" key="2">
    <source>
        <dbReference type="ARBA" id="ARBA00009396"/>
    </source>
</evidence>
<evidence type="ECO:0000256" key="8">
    <source>
        <dbReference type="ARBA" id="ARBA00023304"/>
    </source>
</evidence>
<dbReference type="Gene3D" id="1.10.238.260">
    <property type="match status" value="1"/>
</dbReference>
<reference evidence="12" key="1">
    <citation type="submission" date="2023-07" db="EMBL/GenBank/DDBJ databases">
        <title>30 novel species of actinomycetes from the DSMZ collection.</title>
        <authorList>
            <person name="Nouioui I."/>
        </authorList>
    </citation>
    <scope>NUCLEOTIDE SEQUENCE [LARGE SCALE GENOMIC DNA]</scope>
    <source>
        <strain evidence="12">DSM 44399</strain>
    </source>
</reference>
<evidence type="ECO:0000256" key="5">
    <source>
        <dbReference type="ARBA" id="ARBA00022605"/>
    </source>
</evidence>
<keyword evidence="6 9" id="KW-0808">Transferase</keyword>
<name>A0ABU2J610_9ACTN</name>
<comment type="pathway">
    <text evidence="1">Amino-acid biosynthesis; L-leucine biosynthesis; L-leucine from 3-methyl-2-oxobutanoate: step 1/4.</text>
</comment>
<evidence type="ECO:0000256" key="6">
    <source>
        <dbReference type="ARBA" id="ARBA00022679"/>
    </source>
</evidence>
<evidence type="ECO:0000256" key="4">
    <source>
        <dbReference type="ARBA" id="ARBA00022430"/>
    </source>
</evidence>
<keyword evidence="7" id="KW-0464">Manganese</keyword>
<dbReference type="EC" id="2.3.3.13" evidence="3"/>
<keyword evidence="12" id="KW-1185">Reference proteome</keyword>
<dbReference type="Proteomes" id="UP001183176">
    <property type="component" value="Unassembled WGS sequence"/>
</dbReference>
<dbReference type="InterPro" id="IPR002034">
    <property type="entry name" value="AIPM/Hcit_synth_CS"/>
</dbReference>
<dbReference type="PANTHER" id="PTHR10277:SF9">
    <property type="entry name" value="2-ISOPROPYLMALATE SYNTHASE 1, CHLOROPLASTIC-RELATED"/>
    <property type="match status" value="1"/>
</dbReference>
<dbReference type="PROSITE" id="PS00816">
    <property type="entry name" value="AIPM_HOMOCIT_SYNTH_2"/>
    <property type="match status" value="1"/>
</dbReference>
<evidence type="ECO:0000256" key="9">
    <source>
        <dbReference type="RuleBase" id="RU003523"/>
    </source>
</evidence>
<evidence type="ECO:0000256" key="1">
    <source>
        <dbReference type="ARBA" id="ARBA00004689"/>
    </source>
</evidence>
<dbReference type="InterPro" id="IPR000891">
    <property type="entry name" value="PYR_CT"/>
</dbReference>
<dbReference type="Pfam" id="PF22617">
    <property type="entry name" value="HCS_D2"/>
    <property type="match status" value="1"/>
</dbReference>
<evidence type="ECO:0000313" key="12">
    <source>
        <dbReference type="Proteomes" id="UP001183176"/>
    </source>
</evidence>
<dbReference type="InterPro" id="IPR050073">
    <property type="entry name" value="2-IPM_HCS-like"/>
</dbReference>
<evidence type="ECO:0000259" key="10">
    <source>
        <dbReference type="PROSITE" id="PS50991"/>
    </source>
</evidence>
<dbReference type="InterPro" id="IPR054691">
    <property type="entry name" value="LeuA/HCS_post-cat"/>
</dbReference>
<comment type="similarity">
    <text evidence="2">Belongs to the alpha-IPM synthase/homocitrate synthase family. LeuA type 1 subfamily.</text>
</comment>
<evidence type="ECO:0000313" key="11">
    <source>
        <dbReference type="EMBL" id="MDT0260430.1"/>
    </source>
</evidence>
<evidence type="ECO:0000256" key="7">
    <source>
        <dbReference type="ARBA" id="ARBA00023211"/>
    </source>
</evidence>
<organism evidence="11 12">
    <name type="scientific">Jatrophihabitans lederbergiae</name>
    <dbReference type="NCBI Taxonomy" id="3075547"/>
    <lineage>
        <taxon>Bacteria</taxon>
        <taxon>Bacillati</taxon>
        <taxon>Actinomycetota</taxon>
        <taxon>Actinomycetes</taxon>
        <taxon>Jatrophihabitantales</taxon>
        <taxon>Jatrophihabitantaceae</taxon>
        <taxon>Jatrophihabitans</taxon>
    </lineage>
</organism>
<protein>
    <recommendedName>
        <fullName evidence="3">2-isopropylmalate synthase</fullName>
        <ecNumber evidence="3">2.3.3.13</ecNumber>
    </recommendedName>
</protein>
<dbReference type="EMBL" id="JAVREH010000003">
    <property type="protein sequence ID" value="MDT0260430.1"/>
    <property type="molecule type" value="Genomic_DNA"/>
</dbReference>
<dbReference type="Pfam" id="PF00682">
    <property type="entry name" value="HMGL-like"/>
    <property type="match status" value="1"/>
</dbReference>
<gene>
    <name evidence="11" type="ORF">RM423_03380</name>
</gene>
<dbReference type="InterPro" id="IPR013785">
    <property type="entry name" value="Aldolase_TIM"/>
</dbReference>
<dbReference type="PANTHER" id="PTHR10277">
    <property type="entry name" value="HOMOCITRATE SYNTHASE-RELATED"/>
    <property type="match status" value="1"/>
</dbReference>
<keyword evidence="4" id="KW-0432">Leucine biosynthesis</keyword>
<dbReference type="RefSeq" id="WP_311421582.1">
    <property type="nucleotide sequence ID" value="NZ_JAVREH010000003.1"/>
</dbReference>